<organism evidence="2 3">
    <name type="scientific">Ceratosolen solmsi marchali</name>
    <dbReference type="NCBI Taxonomy" id="326594"/>
    <lineage>
        <taxon>Eukaryota</taxon>
        <taxon>Metazoa</taxon>
        <taxon>Ecdysozoa</taxon>
        <taxon>Arthropoda</taxon>
        <taxon>Hexapoda</taxon>
        <taxon>Insecta</taxon>
        <taxon>Pterygota</taxon>
        <taxon>Neoptera</taxon>
        <taxon>Endopterygota</taxon>
        <taxon>Hymenoptera</taxon>
        <taxon>Apocrita</taxon>
        <taxon>Proctotrupomorpha</taxon>
        <taxon>Chalcidoidea</taxon>
        <taxon>Agaonidae</taxon>
        <taxon>Agaoninae</taxon>
        <taxon>Ceratosolen</taxon>
    </lineage>
</organism>
<feature type="compositionally biased region" description="Acidic residues" evidence="1">
    <location>
        <begin position="1"/>
        <end position="19"/>
    </location>
</feature>
<evidence type="ECO:0000313" key="2">
    <source>
        <dbReference type="Proteomes" id="UP000695007"/>
    </source>
</evidence>
<proteinExistence type="predicted"/>
<dbReference type="KEGG" id="csol:105361595"/>
<keyword evidence="2" id="KW-1185">Reference proteome</keyword>
<evidence type="ECO:0000313" key="3">
    <source>
        <dbReference type="RefSeq" id="XP_011497146.1"/>
    </source>
</evidence>
<dbReference type="AlphaFoldDB" id="A0AAJ7DUS5"/>
<dbReference type="RefSeq" id="XP_011497146.1">
    <property type="nucleotide sequence ID" value="XM_011498844.1"/>
</dbReference>
<protein>
    <submittedName>
        <fullName evidence="3">Flightin</fullName>
    </submittedName>
</protein>
<gene>
    <name evidence="3" type="primary">LOC105361595</name>
</gene>
<evidence type="ECO:0000256" key="1">
    <source>
        <dbReference type="SAM" id="MobiDB-lite"/>
    </source>
</evidence>
<dbReference type="GeneID" id="105361595"/>
<name>A0AAJ7DUS5_9HYME</name>
<dbReference type="Proteomes" id="UP000695007">
    <property type="component" value="Unplaced"/>
</dbReference>
<accession>A0AAJ7DUS5</accession>
<feature type="region of interest" description="Disordered" evidence="1">
    <location>
        <begin position="1"/>
        <end position="28"/>
    </location>
</feature>
<reference evidence="3" key="1">
    <citation type="submission" date="2025-08" db="UniProtKB">
        <authorList>
            <consortium name="RefSeq"/>
        </authorList>
    </citation>
    <scope>IDENTIFICATION</scope>
</reference>
<dbReference type="CTD" id="40185"/>
<sequence>MWDDESSPWDTEDPGVDEGNETKENGITTDTTSLESWDFKKANLPKANKPQYTLHWVRPLYLNYHYLYNYRQNYYNDVIDWMDKRNKGCYREIPRAQEWAERVIRTYNEKNIEKSYKRSSDMRLLMDCKPVARHYSYHTRAYYSLKYQKIL</sequence>